<feature type="compositionally biased region" description="Basic residues" evidence="1">
    <location>
        <begin position="123"/>
        <end position="133"/>
    </location>
</feature>
<keyword evidence="2" id="KW-1133">Transmembrane helix</keyword>
<dbReference type="EMBL" id="JAKUCV010002334">
    <property type="protein sequence ID" value="KAJ4843007.1"/>
    <property type="molecule type" value="Genomic_DNA"/>
</dbReference>
<evidence type="ECO:0000256" key="2">
    <source>
        <dbReference type="SAM" id="Phobius"/>
    </source>
</evidence>
<proteinExistence type="predicted"/>
<dbReference type="AlphaFoldDB" id="A0A9Q0G6B7"/>
<comment type="caution">
    <text evidence="3">The sequence shown here is derived from an EMBL/GenBank/DDBJ whole genome shotgun (WGS) entry which is preliminary data.</text>
</comment>
<dbReference type="OrthoDB" id="1886721at2759"/>
<feature type="region of interest" description="Disordered" evidence="1">
    <location>
        <begin position="1"/>
        <end position="24"/>
    </location>
</feature>
<accession>A0A9Q0G6B7</accession>
<dbReference type="PANTHER" id="PTHR34379">
    <property type="entry name" value="OS07G0553800 PROTEIN"/>
    <property type="match status" value="1"/>
</dbReference>
<evidence type="ECO:0000256" key="1">
    <source>
        <dbReference type="SAM" id="MobiDB-lite"/>
    </source>
</evidence>
<reference evidence="3" key="1">
    <citation type="submission" date="2022-02" db="EMBL/GenBank/DDBJ databases">
        <authorList>
            <person name="Henning P.M."/>
            <person name="McCubbin A.G."/>
            <person name="Shore J.S."/>
        </authorList>
    </citation>
    <scope>NUCLEOTIDE SEQUENCE</scope>
    <source>
        <strain evidence="3">F60SS</strain>
        <tissue evidence="3">Leaves</tissue>
    </source>
</reference>
<keyword evidence="2" id="KW-0812">Transmembrane</keyword>
<dbReference type="PANTHER" id="PTHR34379:SF6">
    <property type="entry name" value="PROTEIN 3F"/>
    <property type="match status" value="1"/>
</dbReference>
<dbReference type="Proteomes" id="UP001141552">
    <property type="component" value="Unassembled WGS sequence"/>
</dbReference>
<feature type="compositionally biased region" description="Polar residues" evidence="1">
    <location>
        <begin position="134"/>
        <end position="151"/>
    </location>
</feature>
<keyword evidence="2" id="KW-0472">Membrane</keyword>
<protein>
    <submittedName>
        <fullName evidence="3">Uncharacterized protein</fullName>
    </submittedName>
</protein>
<organism evidence="3 4">
    <name type="scientific">Turnera subulata</name>
    <dbReference type="NCBI Taxonomy" id="218843"/>
    <lineage>
        <taxon>Eukaryota</taxon>
        <taxon>Viridiplantae</taxon>
        <taxon>Streptophyta</taxon>
        <taxon>Embryophyta</taxon>
        <taxon>Tracheophyta</taxon>
        <taxon>Spermatophyta</taxon>
        <taxon>Magnoliopsida</taxon>
        <taxon>eudicotyledons</taxon>
        <taxon>Gunneridae</taxon>
        <taxon>Pentapetalae</taxon>
        <taxon>rosids</taxon>
        <taxon>fabids</taxon>
        <taxon>Malpighiales</taxon>
        <taxon>Passifloraceae</taxon>
        <taxon>Turnera</taxon>
    </lineage>
</organism>
<gene>
    <name evidence="3" type="ORF">Tsubulata_005385</name>
</gene>
<feature type="compositionally biased region" description="Basic and acidic residues" evidence="1">
    <location>
        <begin position="1"/>
        <end position="15"/>
    </location>
</feature>
<feature type="compositionally biased region" description="Low complexity" evidence="1">
    <location>
        <begin position="168"/>
        <end position="192"/>
    </location>
</feature>
<reference evidence="3" key="2">
    <citation type="journal article" date="2023" name="Plants (Basel)">
        <title>Annotation of the Turnera subulata (Passifloraceae) Draft Genome Reveals the S-Locus Evolved after the Divergence of Turneroideae from Passifloroideae in a Stepwise Manner.</title>
        <authorList>
            <person name="Henning P.M."/>
            <person name="Roalson E.H."/>
            <person name="Mir W."/>
            <person name="McCubbin A.G."/>
            <person name="Shore J.S."/>
        </authorList>
    </citation>
    <scope>NUCLEOTIDE SEQUENCE</scope>
    <source>
        <strain evidence="3">F60SS</strain>
    </source>
</reference>
<sequence>MHPLVDETRDDDTSSRDGGGSSRRTKKLSKFLLCFGVVNMESTTSVVQPDDGGDKGGTLPTRCLGEDPPLITYVKVEGDKDGLVFPVLPLPEEEFVTRKKDKRRRSFSRVVKAVLFETSLAKKIKKKKQKQKLHQSSGNQSSPKAGKNSSPTKRHPGNQESGDSRIMSDSSLWSPSSVSCSSSSRSSTTTTNSFQLNQTEFRHIHDNGQDQPGKGYYSSNIGLCLLLISLLVLVFWGKLCSILCTSVWLFLVPRLHIKKHSSLQYAAGCGEIDSEEYKKRIIMGGLLERNRGGGRGI</sequence>
<evidence type="ECO:0000313" key="4">
    <source>
        <dbReference type="Proteomes" id="UP001141552"/>
    </source>
</evidence>
<evidence type="ECO:0000313" key="3">
    <source>
        <dbReference type="EMBL" id="KAJ4843007.1"/>
    </source>
</evidence>
<name>A0A9Q0G6B7_9ROSI</name>
<feature type="region of interest" description="Disordered" evidence="1">
    <location>
        <begin position="123"/>
        <end position="192"/>
    </location>
</feature>
<feature type="transmembrane region" description="Helical" evidence="2">
    <location>
        <begin position="225"/>
        <end position="251"/>
    </location>
</feature>
<dbReference type="InterPro" id="IPR040411">
    <property type="entry name" value="At5g23160-like"/>
</dbReference>
<keyword evidence="4" id="KW-1185">Reference proteome</keyword>